<feature type="modified residue" description="4-aspartylphosphate" evidence="1">
    <location>
        <position position="55"/>
    </location>
</feature>
<keyword evidence="1" id="KW-0597">Phosphoprotein</keyword>
<dbReference type="SUPFAM" id="SSF52172">
    <property type="entry name" value="CheY-like"/>
    <property type="match status" value="1"/>
</dbReference>
<feature type="domain" description="Response regulatory" evidence="2">
    <location>
        <begin position="5"/>
        <end position="119"/>
    </location>
</feature>
<dbReference type="Gene3D" id="1.10.10.10">
    <property type="entry name" value="Winged helix-like DNA-binding domain superfamily/Winged helix DNA-binding domain"/>
    <property type="match status" value="1"/>
</dbReference>
<reference evidence="4 5" key="1">
    <citation type="submission" date="2010-11" db="EMBL/GenBank/DDBJ databases">
        <authorList>
            <person name="Durkin A.S."/>
            <person name="Madupu R."/>
            <person name="Torralba M."/>
            <person name="Gillis M."/>
            <person name="Methe B."/>
            <person name="Sutton G."/>
            <person name="Nelson K.E."/>
        </authorList>
    </citation>
    <scope>NUCLEOTIDE SEQUENCE [LARGE SCALE GENOMIC DNA]</scope>
    <source>
        <strain evidence="4 5">UPII 345-E</strain>
    </source>
</reference>
<name>E4LAD5_9FIRM</name>
<dbReference type="OrthoDB" id="9808843at2"/>
<sequence length="195" mass="21905">MGAYTIVIADDEALARMDLKEMLEEAGHKVVGQASDGVEAWELVKEKLPDLAILDIKMPKMDGLQAAKLIAHDGLAPVLLLTAFGDEEIIEKAKNSMVFGYVIKPVEEKVLFPAIEIAISQYKKKCEMVNRVKSMEKEIEEKQIINRAKALLMKFYKVTEDQAHTQLQKVSMKRGKSMAEVSSMLVKEILNKKNK</sequence>
<dbReference type="Pfam" id="PF00072">
    <property type="entry name" value="Response_reg"/>
    <property type="match status" value="1"/>
</dbReference>
<evidence type="ECO:0000259" key="3">
    <source>
        <dbReference type="PROSITE" id="PS50921"/>
    </source>
</evidence>
<comment type="caution">
    <text evidence="4">The sequence shown here is derived from an EMBL/GenBank/DDBJ whole genome shotgun (WGS) entry which is preliminary data.</text>
</comment>
<dbReference type="PIRSF" id="PIRSF036382">
    <property type="entry name" value="RR_antiterm"/>
    <property type="match status" value="1"/>
</dbReference>
<feature type="domain" description="ANTAR" evidence="3">
    <location>
        <begin position="125"/>
        <end position="186"/>
    </location>
</feature>
<evidence type="ECO:0000256" key="1">
    <source>
        <dbReference type="PROSITE-ProRule" id="PRU00169"/>
    </source>
</evidence>
<dbReference type="EMBL" id="AENT01000030">
    <property type="protein sequence ID" value="EFR42240.1"/>
    <property type="molecule type" value="Genomic_DNA"/>
</dbReference>
<dbReference type="SMART" id="SM01012">
    <property type="entry name" value="ANTAR"/>
    <property type="match status" value="1"/>
</dbReference>
<protein>
    <submittedName>
        <fullName evidence="4">Response regulator receiver domain protein</fullName>
    </submittedName>
</protein>
<evidence type="ECO:0000259" key="2">
    <source>
        <dbReference type="PROSITE" id="PS50110"/>
    </source>
</evidence>
<dbReference type="InterPro" id="IPR008327">
    <property type="entry name" value="Sig_transdc_resp-reg_antiterm"/>
</dbReference>
<dbReference type="PROSITE" id="PS50110">
    <property type="entry name" value="RESPONSE_REGULATORY"/>
    <property type="match status" value="1"/>
</dbReference>
<dbReference type="RefSeq" id="WP_007555296.1">
    <property type="nucleotide sequence ID" value="NZ_AENT01000030.1"/>
</dbReference>
<dbReference type="PANTHER" id="PTHR43367">
    <property type="match status" value="1"/>
</dbReference>
<dbReference type="InterPro" id="IPR011006">
    <property type="entry name" value="CheY-like_superfamily"/>
</dbReference>
<dbReference type="GO" id="GO:0000160">
    <property type="term" value="P:phosphorelay signal transduction system"/>
    <property type="evidence" value="ECO:0007669"/>
    <property type="project" value="InterPro"/>
</dbReference>
<dbReference type="PANTHER" id="PTHR43367:SF1">
    <property type="entry name" value="TWO-COMPONENT RESPONSE REGULATOR-LIKE APRR6-RELATED"/>
    <property type="match status" value="1"/>
</dbReference>
<dbReference type="PROSITE" id="PS50921">
    <property type="entry name" value="ANTAR"/>
    <property type="match status" value="1"/>
</dbReference>
<dbReference type="InterPro" id="IPR001789">
    <property type="entry name" value="Sig_transdc_resp-reg_receiver"/>
</dbReference>
<dbReference type="InterPro" id="IPR036388">
    <property type="entry name" value="WH-like_DNA-bd_sf"/>
</dbReference>
<evidence type="ECO:0000313" key="4">
    <source>
        <dbReference type="EMBL" id="EFR42240.1"/>
    </source>
</evidence>
<dbReference type="Pfam" id="PF03861">
    <property type="entry name" value="ANTAR"/>
    <property type="match status" value="1"/>
</dbReference>
<dbReference type="Gene3D" id="3.40.50.2300">
    <property type="match status" value="1"/>
</dbReference>
<proteinExistence type="predicted"/>
<dbReference type="eggNOG" id="COG3707">
    <property type="taxonomic scope" value="Bacteria"/>
</dbReference>
<dbReference type="SMART" id="SM00448">
    <property type="entry name" value="REC"/>
    <property type="match status" value="1"/>
</dbReference>
<dbReference type="InterPro" id="IPR005561">
    <property type="entry name" value="ANTAR"/>
</dbReference>
<gene>
    <name evidence="4" type="ORF">HMPREF9220_0198</name>
</gene>
<dbReference type="Proteomes" id="UP000004594">
    <property type="component" value="Unassembled WGS sequence"/>
</dbReference>
<evidence type="ECO:0000313" key="5">
    <source>
        <dbReference type="Proteomes" id="UP000004594"/>
    </source>
</evidence>
<organism evidence="4 5">
    <name type="scientific">Dialister micraerophilus UPII 345-E</name>
    <dbReference type="NCBI Taxonomy" id="910314"/>
    <lineage>
        <taxon>Bacteria</taxon>
        <taxon>Bacillati</taxon>
        <taxon>Bacillota</taxon>
        <taxon>Negativicutes</taxon>
        <taxon>Veillonellales</taxon>
        <taxon>Veillonellaceae</taxon>
        <taxon>Dialister</taxon>
    </lineage>
</organism>
<dbReference type="AlphaFoldDB" id="E4LAD5"/>
<accession>E4LAD5</accession>
<dbReference type="GO" id="GO:0003723">
    <property type="term" value="F:RNA binding"/>
    <property type="evidence" value="ECO:0007669"/>
    <property type="project" value="InterPro"/>
</dbReference>